<evidence type="ECO:0000256" key="5">
    <source>
        <dbReference type="SAM" id="Phobius"/>
    </source>
</evidence>
<dbReference type="GO" id="GO:0022857">
    <property type="term" value="F:transmembrane transporter activity"/>
    <property type="evidence" value="ECO:0007669"/>
    <property type="project" value="TreeGrafter"/>
</dbReference>
<feature type="transmembrane region" description="Helical" evidence="5">
    <location>
        <begin position="147"/>
        <end position="167"/>
    </location>
</feature>
<evidence type="ECO:0000256" key="3">
    <source>
        <dbReference type="ARBA" id="ARBA00022989"/>
    </source>
</evidence>
<reference evidence="6 7" key="1">
    <citation type="journal article" date="2012" name="PLoS Pathog.">
        <title>Diverse lifestyles and strategies of plant pathogenesis encoded in the genomes of eighteen Dothideomycetes fungi.</title>
        <authorList>
            <person name="Ohm R.A."/>
            <person name="Feau N."/>
            <person name="Henrissat B."/>
            <person name="Schoch C.L."/>
            <person name="Horwitz B.A."/>
            <person name="Barry K.W."/>
            <person name="Condon B.J."/>
            <person name="Copeland A.C."/>
            <person name="Dhillon B."/>
            <person name="Glaser F."/>
            <person name="Hesse C.N."/>
            <person name="Kosti I."/>
            <person name="LaButti K."/>
            <person name="Lindquist E.A."/>
            <person name="Lucas S."/>
            <person name="Salamov A.A."/>
            <person name="Bradshaw R.E."/>
            <person name="Ciuffetti L."/>
            <person name="Hamelin R.C."/>
            <person name="Kema G.H.J."/>
            <person name="Lawrence C."/>
            <person name="Scott J.A."/>
            <person name="Spatafora J.W."/>
            <person name="Turgeon B.G."/>
            <person name="de Wit P.J.G.M."/>
            <person name="Zhong S."/>
            <person name="Goodwin S.B."/>
            <person name="Grigoriev I.V."/>
        </authorList>
    </citation>
    <scope>NUCLEOTIDE SEQUENCE [LARGE SCALE GENOMIC DNA]</scope>
    <source>
        <strain evidence="6 7">UAMH 10762</strain>
    </source>
</reference>
<dbReference type="PANTHER" id="PTHR23501">
    <property type="entry name" value="MAJOR FACILITATOR SUPERFAMILY"/>
    <property type="match status" value="1"/>
</dbReference>
<evidence type="ECO:0008006" key="8">
    <source>
        <dbReference type="Google" id="ProtNLM"/>
    </source>
</evidence>
<dbReference type="eggNOG" id="KOG0254">
    <property type="taxonomic scope" value="Eukaryota"/>
</dbReference>
<dbReference type="GO" id="GO:0005886">
    <property type="term" value="C:plasma membrane"/>
    <property type="evidence" value="ECO:0007669"/>
    <property type="project" value="TreeGrafter"/>
</dbReference>
<feature type="transmembrane region" description="Helical" evidence="5">
    <location>
        <begin position="80"/>
        <end position="100"/>
    </location>
</feature>
<keyword evidence="7" id="KW-1185">Reference proteome</keyword>
<dbReference type="SUPFAM" id="SSF103473">
    <property type="entry name" value="MFS general substrate transporter"/>
    <property type="match status" value="1"/>
</dbReference>
<dbReference type="RefSeq" id="XP_007674372.1">
    <property type="nucleotide sequence ID" value="XM_007676182.1"/>
</dbReference>
<proteinExistence type="predicted"/>
<protein>
    <recommendedName>
        <fullName evidence="8">Major facilitator superfamily (MFS) profile domain-containing protein</fullName>
    </recommendedName>
</protein>
<evidence type="ECO:0000313" key="6">
    <source>
        <dbReference type="EMBL" id="EMC97934.1"/>
    </source>
</evidence>
<feature type="transmembrane region" description="Helical" evidence="5">
    <location>
        <begin position="12"/>
        <end position="32"/>
    </location>
</feature>
<accession>M2NFB1</accession>
<dbReference type="Gene3D" id="1.20.1250.20">
    <property type="entry name" value="MFS general substrate transporter like domains"/>
    <property type="match status" value="1"/>
</dbReference>
<keyword evidence="4 5" id="KW-0472">Membrane</keyword>
<dbReference type="EMBL" id="KB445553">
    <property type="protein sequence ID" value="EMC97934.1"/>
    <property type="molecule type" value="Genomic_DNA"/>
</dbReference>
<dbReference type="HOGENOM" id="CLU_000960_8_0_1"/>
<feature type="transmembrane region" description="Helical" evidence="5">
    <location>
        <begin position="38"/>
        <end position="59"/>
    </location>
</feature>
<gene>
    <name evidence="6" type="ORF">BAUCODRAFT_31942</name>
</gene>
<comment type="subcellular location">
    <subcellularLocation>
        <location evidence="1">Membrane</location>
        <topology evidence="1">Multi-pass membrane protein</topology>
    </subcellularLocation>
</comment>
<evidence type="ECO:0000313" key="7">
    <source>
        <dbReference type="Proteomes" id="UP000011761"/>
    </source>
</evidence>
<dbReference type="OMA" id="CIANGYG"/>
<keyword evidence="2 5" id="KW-0812">Transmembrane</keyword>
<dbReference type="OrthoDB" id="2985014at2759"/>
<name>M2NFB1_BAUPA</name>
<dbReference type="PANTHER" id="PTHR23501:SF199">
    <property type="entry name" value="MFS EFFLUX TRANSPORTER INPD-RELATED"/>
    <property type="match status" value="1"/>
</dbReference>
<dbReference type="KEGG" id="bcom:BAUCODRAFT_31942"/>
<evidence type="ECO:0000256" key="4">
    <source>
        <dbReference type="ARBA" id="ARBA00023136"/>
    </source>
</evidence>
<dbReference type="Proteomes" id="UP000011761">
    <property type="component" value="Unassembled WGS sequence"/>
</dbReference>
<evidence type="ECO:0000256" key="2">
    <source>
        <dbReference type="ARBA" id="ARBA00022692"/>
    </source>
</evidence>
<keyword evidence="3 5" id="KW-1133">Transmembrane helix</keyword>
<sequence length="310" mass="33204">MSWKAILHELDLLGTVALVPAITCLFLALTWAGTKYAYNSATVLGLFVGFGLLSVAFVYDQCRKQDSATLPPRIIKRRSIIAGFIFSACCNGSITVLEYYMPTYFQTVRGWSPAKSGLLIMPIIGGFLVGMLVHGVGTTLIGFYTPFMLISSTLMPIAAGLMTTWTLQTQFAKLVAYSALSGFASGVGFQGPQSAVQVSLSDVDGPLGLSVKLFGQNFGPALFISIAQAIFTNRLGANLHNAIPGSDAKALENMGFSELVASVGPQNVGKVLAGFDRSITQTWYLPLGATCLTMVGSLLMEWRSVKEKRN</sequence>
<feature type="transmembrane region" description="Helical" evidence="5">
    <location>
        <begin position="120"/>
        <end position="140"/>
    </location>
</feature>
<organism evidence="6 7">
    <name type="scientific">Baudoinia panamericana (strain UAMH 10762)</name>
    <name type="common">Angels' share fungus</name>
    <name type="synonym">Baudoinia compniacensis (strain UAMH 10762)</name>
    <dbReference type="NCBI Taxonomy" id="717646"/>
    <lineage>
        <taxon>Eukaryota</taxon>
        <taxon>Fungi</taxon>
        <taxon>Dikarya</taxon>
        <taxon>Ascomycota</taxon>
        <taxon>Pezizomycotina</taxon>
        <taxon>Dothideomycetes</taxon>
        <taxon>Dothideomycetidae</taxon>
        <taxon>Mycosphaerellales</taxon>
        <taxon>Teratosphaeriaceae</taxon>
        <taxon>Baudoinia</taxon>
    </lineage>
</organism>
<dbReference type="InterPro" id="IPR036259">
    <property type="entry name" value="MFS_trans_sf"/>
</dbReference>
<evidence type="ECO:0000256" key="1">
    <source>
        <dbReference type="ARBA" id="ARBA00004141"/>
    </source>
</evidence>
<dbReference type="AlphaFoldDB" id="M2NFB1"/>
<dbReference type="GeneID" id="19111645"/>